<proteinExistence type="predicted"/>
<protein>
    <recommendedName>
        <fullName evidence="4">DUF3047 domain-containing protein</fullName>
    </recommendedName>
</protein>
<evidence type="ECO:0008006" key="4">
    <source>
        <dbReference type="Google" id="ProtNLM"/>
    </source>
</evidence>
<dbReference type="Proteomes" id="UP000221024">
    <property type="component" value="Unassembled WGS sequence"/>
</dbReference>
<gene>
    <name evidence="2" type="ORF">CRI93_03200</name>
</gene>
<feature type="signal peptide" evidence="1">
    <location>
        <begin position="1"/>
        <end position="30"/>
    </location>
</feature>
<dbReference type="InterPro" id="IPR021409">
    <property type="entry name" value="DUF3047"/>
</dbReference>
<comment type="caution">
    <text evidence="2">The sequence shown here is derived from an EMBL/GenBank/DDBJ whole genome shotgun (WGS) entry which is preliminary data.</text>
</comment>
<evidence type="ECO:0000313" key="2">
    <source>
        <dbReference type="EMBL" id="PEN08778.1"/>
    </source>
</evidence>
<dbReference type="EMBL" id="PDEP01000002">
    <property type="protein sequence ID" value="PEN08778.1"/>
    <property type="molecule type" value="Genomic_DNA"/>
</dbReference>
<reference evidence="2 3" key="1">
    <citation type="submission" date="2017-10" db="EMBL/GenBank/DDBJ databases">
        <title>Draft genome of Longimonas halophila.</title>
        <authorList>
            <person name="Goh K.M."/>
            <person name="Shamsir M.S."/>
            <person name="Lim S.W."/>
        </authorList>
    </citation>
    <scope>NUCLEOTIDE SEQUENCE [LARGE SCALE GENOMIC DNA]</scope>
    <source>
        <strain evidence="2 3">KCTC 42399</strain>
    </source>
</reference>
<accession>A0A2H3P7Z9</accession>
<organism evidence="2 3">
    <name type="scientific">Longimonas halophila</name>
    <dbReference type="NCBI Taxonomy" id="1469170"/>
    <lineage>
        <taxon>Bacteria</taxon>
        <taxon>Pseudomonadati</taxon>
        <taxon>Rhodothermota</taxon>
        <taxon>Rhodothermia</taxon>
        <taxon>Rhodothermales</taxon>
        <taxon>Salisaetaceae</taxon>
        <taxon>Longimonas</taxon>
    </lineage>
</organism>
<evidence type="ECO:0000256" key="1">
    <source>
        <dbReference type="SAM" id="SignalP"/>
    </source>
</evidence>
<dbReference type="RefSeq" id="WP_098061172.1">
    <property type="nucleotide sequence ID" value="NZ_PDEP01000002.1"/>
</dbReference>
<dbReference type="AlphaFoldDB" id="A0A2H3P7Z9"/>
<feature type="chain" id="PRO_5013568141" description="DUF3047 domain-containing protein" evidence="1">
    <location>
        <begin position="31"/>
        <end position="244"/>
    </location>
</feature>
<sequence length="244" mass="28001">MFFRLQIAIVFLMLGLTLALYGSMAPSANAQDDAVVVDDFQDDEEGTYPNQWVFVASNQEVLDIETQMSENEWARVQRNNGRAYLRTFTENEALRISLLNGEQFDWALDEHPWFEWKWRIRSYPEGAAENDRRRNDTAAAMYVTFGSDWLGRPRSIKYTFSSSLPVGTTDQQGPLRVMVIDSANEPGLGRWKTMRRNIRSDYRQLFGEDPPNDPVSITIWNDSDTISGQTSEADFDAIRLIPPL</sequence>
<evidence type="ECO:0000313" key="3">
    <source>
        <dbReference type="Proteomes" id="UP000221024"/>
    </source>
</evidence>
<keyword evidence="1" id="KW-0732">Signal</keyword>
<dbReference type="Pfam" id="PF11249">
    <property type="entry name" value="DUF3047"/>
    <property type="match status" value="1"/>
</dbReference>
<keyword evidence="3" id="KW-1185">Reference proteome</keyword>
<dbReference type="OrthoDB" id="9775969at2"/>
<name>A0A2H3P7Z9_9BACT</name>